<proteinExistence type="predicted"/>
<gene>
    <name evidence="1" type="ORF">FTOL_07480</name>
</gene>
<name>A0AAE8SJ16_9HYPO</name>
<comment type="caution">
    <text evidence="1">The sequence shown here is derived from an EMBL/GenBank/DDBJ whole genome shotgun (WGS) entry which is preliminary data.</text>
</comment>
<reference evidence="1" key="1">
    <citation type="submission" date="2018-03" db="EMBL/GenBank/DDBJ databases">
        <authorList>
            <person name="Guldener U."/>
        </authorList>
    </citation>
    <scope>NUCLEOTIDE SEQUENCE</scope>
</reference>
<dbReference type="EMBL" id="ONZP01000251">
    <property type="protein sequence ID" value="SPJ79089.1"/>
    <property type="molecule type" value="Genomic_DNA"/>
</dbReference>
<dbReference type="Proteomes" id="UP001187734">
    <property type="component" value="Unassembled WGS sequence"/>
</dbReference>
<evidence type="ECO:0000313" key="1">
    <source>
        <dbReference type="EMBL" id="SPJ79089.1"/>
    </source>
</evidence>
<sequence length="203" mass="23167">MPEPANIPHLPPEVLVPIIAYSEETQCCLINLLSRGSLKCEEPHSFTTVIYTRGDCDQDGNYTRGANDNCNGSIKLEIDNGAYTNRLRPEDSQLAYERIRHLIIRPVFNYMDKIDAIILDELEGQLGEYHPAMNLSWPIGSNYYRAMDLMLSIDWHLLKNLEVLCLDLTGVDPHWRYPEIQASFVEMGRHLKLKTLILPGLLA</sequence>
<keyword evidence="2" id="KW-1185">Reference proteome</keyword>
<accession>A0AAE8SJ16</accession>
<organism evidence="1 2">
    <name type="scientific">Fusarium torulosum</name>
    <dbReference type="NCBI Taxonomy" id="33205"/>
    <lineage>
        <taxon>Eukaryota</taxon>
        <taxon>Fungi</taxon>
        <taxon>Dikarya</taxon>
        <taxon>Ascomycota</taxon>
        <taxon>Pezizomycotina</taxon>
        <taxon>Sordariomycetes</taxon>
        <taxon>Hypocreomycetidae</taxon>
        <taxon>Hypocreales</taxon>
        <taxon>Nectriaceae</taxon>
        <taxon>Fusarium</taxon>
    </lineage>
</organism>
<evidence type="ECO:0000313" key="2">
    <source>
        <dbReference type="Proteomes" id="UP001187734"/>
    </source>
</evidence>
<dbReference type="AlphaFoldDB" id="A0AAE8SJ16"/>
<protein>
    <submittedName>
        <fullName evidence="1">Uncharacterized protein</fullName>
    </submittedName>
</protein>